<name>A0A6S7C762_9BURK</name>
<protein>
    <recommendedName>
        <fullName evidence="2">Autotransporter domain-containing protein</fullName>
    </recommendedName>
</protein>
<sequence length="1297" mass="124982">MNHVYRVVWNTALGLFQVVSEQAHAGGGGQSARSARRSAARKRAALARGAAAVGLSLVSTIPVAYADGAGGLGGYYNCYCGGAYTPYYGGTGGNGSGNADGSGAQGGSGTDGTGGGGGGGAPTAVTATTTTSSSVTGEGGDNGSAGANTGGGGGGGGAGMVVSGTGGTGITLTNSGGTITGGSGGNGGSDTAAPGGGGGGGAGVFVTGSGVTVTNSSGGTIIGGAGGAGGINSGVMYAGFGAGGDGGDGIVVNGTDVTINNSGTIIGGAGGAGGNTWLSGNVGAGISVNGSAGGLTNSGTITGGVYNNSTGTIDVLTNGGAISGSYAGIYNSGSITTLINSGLSSGNVGGAISGGVGIENAAGTIGTLTNYGSISSSASGSGTGIYNAGTIGTLTNNGSISGASTGIGNDGTIGTLSNSGSISGVDTGISNYGTIQTLDNNLGGTISGGPISNGWGDAIGIENGNVGTINGLTNNGTIGGTITGGTGHATGIGNYGTIGTLTNNGTISGTATGTGAIGSGIYNQPALTMTYYSPEPSGTIGTLTNSGLITGSTDGIANGGIITTLNNTAEGTISGPIGINNLSATTTVNGSQTATTGAGLISALNNDGLVTGTTSGIANAGSITTLNNTANGTISGPIGINNLGAPTTTTNSGNATVTNNSGSIGTLTNSGLITGSQYAIYNGASGTIGPITNSGVIAGNIENDSSNDLNISGGTGTIFGTLTGYDSDGTTSTTGTITNTSSNVAFGSGNLVLNDNINVGSNAVNNTGTAVLQVNQPIAITGNYNQSSSATLQIGVASGATTQGAIATDSGYGRLVVSGNATIASGSSVTLQSNGYAFAAGQHYVVMDTAGTAVYNAAALNYSINGYASSVTGTVASNGTNSDLVLDVVSATLIPPSTPTSTPPSTSPSTPTSTPRPTFIVTAPNAVASINGLLNYNVTSNFSLALNTLENAVLGSLSQGTSATANQIGKQLAPTQTDTAAAAPTFDALNVVGAHVDGLRLAQAEGETGVATGEGPEQWGVWGQAYGGHASQGEIGQVDGYSANYGGLLIGADKAVNDNWRVGGVFSYSNTAVNSTGDTAGDTTTINGYGLIGYASYTASQWYVNLSGGVIQQQYDTTRQFSMQGLSGTADGHFSGQQYVARAEAGYPLALGGITLTPLASLTYSYQDQGSYTESGGNGAALSVDASHASSVRSSLGAKLEEGFSTHYGEIVPEVQVQWIHEYDHTAQVTGASYAGDPTGVTAFTTVGATPVSDLADLSLGVTLVRANNMSLTVRYELQAGSGFVSNTGVLRLEQKF</sequence>
<gene>
    <name evidence="3" type="ORF">LMG28138_05236</name>
</gene>
<evidence type="ECO:0000313" key="3">
    <source>
        <dbReference type="EMBL" id="CAB3802710.1"/>
    </source>
</evidence>
<dbReference type="NCBIfam" id="TIGR01414">
    <property type="entry name" value="autotrans_barl"/>
    <property type="match status" value="1"/>
</dbReference>
<dbReference type="Proteomes" id="UP000494115">
    <property type="component" value="Unassembled WGS sequence"/>
</dbReference>
<dbReference type="SMART" id="SM00869">
    <property type="entry name" value="Autotransporter"/>
    <property type="match status" value="1"/>
</dbReference>
<evidence type="ECO:0000259" key="2">
    <source>
        <dbReference type="PROSITE" id="PS51208"/>
    </source>
</evidence>
<feature type="compositionally biased region" description="Low complexity" evidence="1">
    <location>
        <begin position="122"/>
        <end position="136"/>
    </location>
</feature>
<dbReference type="PROSITE" id="PS51208">
    <property type="entry name" value="AUTOTRANSPORTER"/>
    <property type="match status" value="1"/>
</dbReference>
<dbReference type="Gene3D" id="2.40.128.130">
    <property type="entry name" value="Autotransporter beta-domain"/>
    <property type="match status" value="1"/>
</dbReference>
<feature type="domain" description="Autotransporter" evidence="2">
    <location>
        <begin position="1014"/>
        <end position="1297"/>
    </location>
</feature>
<feature type="region of interest" description="Disordered" evidence="1">
    <location>
        <begin position="895"/>
        <end position="916"/>
    </location>
</feature>
<feature type="compositionally biased region" description="Gly residues" evidence="1">
    <location>
        <begin position="137"/>
        <end position="151"/>
    </location>
</feature>
<feature type="compositionally biased region" description="Gly residues" evidence="1">
    <location>
        <begin position="100"/>
        <end position="121"/>
    </location>
</feature>
<dbReference type="InterPro" id="IPR006315">
    <property type="entry name" value="OM_autotransptr_brl_dom"/>
</dbReference>
<dbReference type="EMBL" id="CADIKM010000050">
    <property type="protein sequence ID" value="CAB3802710.1"/>
    <property type="molecule type" value="Genomic_DNA"/>
</dbReference>
<feature type="compositionally biased region" description="Gly residues" evidence="1">
    <location>
        <begin position="178"/>
        <end position="195"/>
    </location>
</feature>
<dbReference type="SUPFAM" id="SSF103515">
    <property type="entry name" value="Autotransporter"/>
    <property type="match status" value="1"/>
</dbReference>
<keyword evidence="4" id="KW-1185">Reference proteome</keyword>
<feature type="compositionally biased region" description="Pro residues" evidence="1">
    <location>
        <begin position="896"/>
        <end position="906"/>
    </location>
</feature>
<evidence type="ECO:0000313" key="4">
    <source>
        <dbReference type="Proteomes" id="UP000494115"/>
    </source>
</evidence>
<dbReference type="InterPro" id="IPR005546">
    <property type="entry name" value="Autotransporte_beta"/>
</dbReference>
<dbReference type="InterPro" id="IPR024973">
    <property type="entry name" value="ESPR"/>
</dbReference>
<feature type="region of interest" description="Disordered" evidence="1">
    <location>
        <begin position="100"/>
        <end position="151"/>
    </location>
</feature>
<dbReference type="Pfam" id="PF13018">
    <property type="entry name" value="ESPR"/>
    <property type="match status" value="1"/>
</dbReference>
<dbReference type="GO" id="GO:0019867">
    <property type="term" value="C:outer membrane"/>
    <property type="evidence" value="ECO:0007669"/>
    <property type="project" value="InterPro"/>
</dbReference>
<reference evidence="3 4" key="1">
    <citation type="submission" date="2020-04" db="EMBL/GenBank/DDBJ databases">
        <authorList>
            <person name="De Canck E."/>
        </authorList>
    </citation>
    <scope>NUCLEOTIDE SEQUENCE [LARGE SCALE GENOMIC DNA]</scope>
    <source>
        <strain evidence="3 4">LMG 28138</strain>
    </source>
</reference>
<proteinExistence type="predicted"/>
<dbReference type="Pfam" id="PF03797">
    <property type="entry name" value="Autotransporter"/>
    <property type="match status" value="1"/>
</dbReference>
<dbReference type="InterPro" id="IPR036709">
    <property type="entry name" value="Autotransporte_beta_dom_sf"/>
</dbReference>
<feature type="compositionally biased region" description="Low complexity" evidence="1">
    <location>
        <begin position="907"/>
        <end position="916"/>
    </location>
</feature>
<evidence type="ECO:0000256" key="1">
    <source>
        <dbReference type="SAM" id="MobiDB-lite"/>
    </source>
</evidence>
<accession>A0A6S7C762</accession>
<organism evidence="3 4">
    <name type="scientific">Pararobbsia alpina</name>
    <dbReference type="NCBI Taxonomy" id="621374"/>
    <lineage>
        <taxon>Bacteria</taxon>
        <taxon>Pseudomonadati</taxon>
        <taxon>Pseudomonadota</taxon>
        <taxon>Betaproteobacteria</taxon>
        <taxon>Burkholderiales</taxon>
        <taxon>Burkholderiaceae</taxon>
        <taxon>Pararobbsia</taxon>
    </lineage>
</organism>
<feature type="region of interest" description="Disordered" evidence="1">
    <location>
        <begin position="173"/>
        <end position="195"/>
    </location>
</feature>